<dbReference type="FunFam" id="1.10.390.10:FF:000003">
    <property type="entry name" value="Leukotriene A(4) hydrolase"/>
    <property type="match status" value="1"/>
</dbReference>
<keyword evidence="8" id="KW-0645">Protease</keyword>
<protein>
    <recommendedName>
        <fullName evidence="6">Leucine aminopeptidase 2</fullName>
        <ecNumber evidence="5">3.3.2.10</ecNumber>
    </recommendedName>
    <alternativeName>
        <fullName evidence="13">Epoxide hydrolase</fullName>
    </alternativeName>
    <alternativeName>
        <fullName evidence="14">Leukotriene A-4 hydrolase homolog</fullName>
    </alternativeName>
</protein>
<keyword evidence="7" id="KW-0963">Cytoplasm</keyword>
<evidence type="ECO:0000256" key="4">
    <source>
        <dbReference type="ARBA" id="ARBA00010136"/>
    </source>
</evidence>
<comment type="caution">
    <text evidence="19">The sequence shown here is derived from an EMBL/GenBank/DDBJ whole genome shotgun (WGS) entry which is preliminary data.</text>
</comment>
<dbReference type="InterPro" id="IPR016024">
    <property type="entry name" value="ARM-type_fold"/>
</dbReference>
<feature type="active site" description="Proton donor" evidence="15">
    <location>
        <position position="395"/>
    </location>
</feature>
<evidence type="ECO:0000256" key="17">
    <source>
        <dbReference type="PIRSR" id="PIRSR634015-3"/>
    </source>
</evidence>
<dbReference type="FunFam" id="3.30.2010.30:FF:000001">
    <property type="entry name" value="Leukotriene A(4) hydrolase"/>
    <property type="match status" value="1"/>
</dbReference>
<evidence type="ECO:0000256" key="2">
    <source>
        <dbReference type="ARBA" id="ARBA00002142"/>
    </source>
</evidence>
<evidence type="ECO:0000256" key="9">
    <source>
        <dbReference type="ARBA" id="ARBA00022723"/>
    </source>
</evidence>
<name>A0A9P8TQN0_WICPI</name>
<evidence type="ECO:0000256" key="8">
    <source>
        <dbReference type="ARBA" id="ARBA00022670"/>
    </source>
</evidence>
<evidence type="ECO:0000256" key="15">
    <source>
        <dbReference type="PIRSR" id="PIRSR634015-1"/>
    </source>
</evidence>
<gene>
    <name evidence="19" type="ORF">WICPIJ_001549</name>
</gene>
<feature type="binding site" evidence="16">
    <location>
        <begin position="275"/>
        <end position="280"/>
    </location>
    <ligand>
        <name>a peptide</name>
        <dbReference type="ChEBI" id="CHEBI:60466"/>
    </ligand>
</feature>
<dbReference type="GO" id="GO:0005829">
    <property type="term" value="C:cytosol"/>
    <property type="evidence" value="ECO:0007669"/>
    <property type="project" value="TreeGrafter"/>
</dbReference>
<dbReference type="InterPro" id="IPR045357">
    <property type="entry name" value="Aminopeptidase_N-like_N"/>
</dbReference>
<dbReference type="SUPFAM" id="SSF48371">
    <property type="entry name" value="ARM repeat"/>
    <property type="match status" value="1"/>
</dbReference>
<dbReference type="InterPro" id="IPR001930">
    <property type="entry name" value="Peptidase_M1"/>
</dbReference>
<keyword evidence="20" id="KW-1185">Reference proteome</keyword>
<keyword evidence="11 17" id="KW-0862">Zinc</keyword>
<dbReference type="GO" id="GO:0008270">
    <property type="term" value="F:zinc ion binding"/>
    <property type="evidence" value="ECO:0007669"/>
    <property type="project" value="InterPro"/>
</dbReference>
<evidence type="ECO:0000256" key="1">
    <source>
        <dbReference type="ARBA" id="ARBA00001268"/>
    </source>
</evidence>
<evidence type="ECO:0000256" key="5">
    <source>
        <dbReference type="ARBA" id="ARBA00013006"/>
    </source>
</evidence>
<dbReference type="InterPro" id="IPR042097">
    <property type="entry name" value="Aminopeptidase_N-like_N_sf"/>
</dbReference>
<accession>A0A9P8TQN0</accession>
<dbReference type="InterPro" id="IPR034015">
    <property type="entry name" value="M1_LTA4H"/>
</dbReference>
<dbReference type="InterPro" id="IPR015211">
    <property type="entry name" value="Peptidase_M1_C"/>
</dbReference>
<reference evidence="19" key="1">
    <citation type="journal article" date="2021" name="Open Biol.">
        <title>Shared evolutionary footprints suggest mitochondrial oxidative damage underlies multiple complex I losses in fungi.</title>
        <authorList>
            <person name="Schikora-Tamarit M.A."/>
            <person name="Marcet-Houben M."/>
            <person name="Nosek J."/>
            <person name="Gabaldon T."/>
        </authorList>
    </citation>
    <scope>NUCLEOTIDE SEQUENCE</scope>
    <source>
        <strain evidence="19">CBS2887</strain>
    </source>
</reference>
<evidence type="ECO:0000256" key="11">
    <source>
        <dbReference type="ARBA" id="ARBA00022833"/>
    </source>
</evidence>
<evidence type="ECO:0000256" key="3">
    <source>
        <dbReference type="ARBA" id="ARBA00004496"/>
    </source>
</evidence>
<evidence type="ECO:0000256" key="6">
    <source>
        <dbReference type="ARBA" id="ARBA00020017"/>
    </source>
</evidence>
<evidence type="ECO:0000256" key="16">
    <source>
        <dbReference type="PIRSR" id="PIRSR634015-2"/>
    </source>
</evidence>
<dbReference type="CDD" id="cd09599">
    <property type="entry name" value="M1_LTA4H"/>
    <property type="match status" value="1"/>
</dbReference>
<dbReference type="Pfam" id="PF01433">
    <property type="entry name" value="Peptidase_M1"/>
    <property type="match status" value="1"/>
</dbReference>
<dbReference type="InterPro" id="IPR014782">
    <property type="entry name" value="Peptidase_M1_dom"/>
</dbReference>
<dbReference type="AlphaFoldDB" id="A0A9P8TQN0"/>
<comment type="similarity">
    <text evidence="4">Belongs to the peptidase M1 family.</text>
</comment>
<dbReference type="FunFam" id="1.25.40.320:FF:000001">
    <property type="entry name" value="Leukotriene A(4) hydrolase"/>
    <property type="match status" value="1"/>
</dbReference>
<proteinExistence type="inferred from homology"/>
<evidence type="ECO:0000313" key="19">
    <source>
        <dbReference type="EMBL" id="KAH3687439.1"/>
    </source>
</evidence>
<dbReference type="InterPro" id="IPR049980">
    <property type="entry name" value="LTA4H_cat"/>
</dbReference>
<dbReference type="SMART" id="SM01263">
    <property type="entry name" value="Leuk-A4-hydro_C"/>
    <property type="match status" value="1"/>
</dbReference>
<dbReference type="EMBL" id="JAEUBG010000835">
    <property type="protein sequence ID" value="KAH3687439.1"/>
    <property type="molecule type" value="Genomic_DNA"/>
</dbReference>
<dbReference type="Pfam" id="PF09127">
    <property type="entry name" value="Leuk-A4-hydro_C"/>
    <property type="match status" value="1"/>
</dbReference>
<dbReference type="PANTHER" id="PTHR45726:SF3">
    <property type="entry name" value="LEUKOTRIENE A-4 HYDROLASE"/>
    <property type="match status" value="1"/>
</dbReference>
<dbReference type="PRINTS" id="PR00756">
    <property type="entry name" value="ALADIPTASE"/>
</dbReference>
<evidence type="ECO:0000313" key="20">
    <source>
        <dbReference type="Proteomes" id="UP000774326"/>
    </source>
</evidence>
<evidence type="ECO:0000256" key="10">
    <source>
        <dbReference type="ARBA" id="ARBA00022801"/>
    </source>
</evidence>
<evidence type="ECO:0000256" key="7">
    <source>
        <dbReference type="ARBA" id="ARBA00022490"/>
    </source>
</evidence>
<dbReference type="InterPro" id="IPR027268">
    <property type="entry name" value="Peptidase_M4/M1_CTD_sf"/>
</dbReference>
<reference evidence="19" key="2">
    <citation type="submission" date="2021-01" db="EMBL/GenBank/DDBJ databases">
        <authorList>
            <person name="Schikora-Tamarit M.A."/>
        </authorList>
    </citation>
    <scope>NUCLEOTIDE SEQUENCE</scope>
    <source>
        <strain evidence="19">CBS2887</strain>
    </source>
</reference>
<evidence type="ECO:0000256" key="13">
    <source>
        <dbReference type="ARBA" id="ARBA00030177"/>
    </source>
</evidence>
<organism evidence="19 20">
    <name type="scientific">Wickerhamomyces pijperi</name>
    <name type="common">Yeast</name>
    <name type="synonym">Pichia pijperi</name>
    <dbReference type="NCBI Taxonomy" id="599730"/>
    <lineage>
        <taxon>Eukaryota</taxon>
        <taxon>Fungi</taxon>
        <taxon>Dikarya</taxon>
        <taxon>Ascomycota</taxon>
        <taxon>Saccharomycotina</taxon>
        <taxon>Saccharomycetes</taxon>
        <taxon>Phaffomycetales</taxon>
        <taxon>Wickerhamomycetaceae</taxon>
        <taxon>Wickerhamomyces</taxon>
    </lineage>
</organism>
<dbReference type="SUPFAM" id="SSF55486">
    <property type="entry name" value="Metalloproteases ('zincins'), catalytic domain"/>
    <property type="match status" value="1"/>
</dbReference>
<dbReference type="Gene3D" id="3.30.2010.30">
    <property type="match status" value="1"/>
</dbReference>
<dbReference type="EC" id="3.3.2.10" evidence="5"/>
<dbReference type="InterPro" id="IPR038502">
    <property type="entry name" value="M1_LTA-4_hydro/amino_C_sf"/>
</dbReference>
<keyword evidence="9 17" id="KW-0479">Metal-binding</keyword>
<evidence type="ECO:0000259" key="18">
    <source>
        <dbReference type="SMART" id="SM01263"/>
    </source>
</evidence>
<dbReference type="SUPFAM" id="SSF63737">
    <property type="entry name" value="Leukotriene A4 hydrolase N-terminal domain"/>
    <property type="match status" value="1"/>
</dbReference>
<feature type="domain" description="Peptidase M1 leukotriene A4 hydrolase/aminopeptidase C-terminal" evidence="18">
    <location>
        <begin position="474"/>
        <end position="635"/>
    </location>
</feature>
<comment type="catalytic activity">
    <reaction evidence="1">
        <text>an epoxide + H2O = an ethanediol</text>
        <dbReference type="Rhea" id="RHEA:19037"/>
        <dbReference type="ChEBI" id="CHEBI:15377"/>
        <dbReference type="ChEBI" id="CHEBI:32955"/>
        <dbReference type="ChEBI" id="CHEBI:140594"/>
        <dbReference type="EC" id="3.3.2.10"/>
    </reaction>
</comment>
<feature type="binding site" evidence="17">
    <location>
        <position position="327"/>
    </location>
    <ligand>
        <name>Zn(2+)</name>
        <dbReference type="ChEBI" id="CHEBI:29105"/>
        <note>catalytic</note>
    </ligand>
</feature>
<feature type="binding site" evidence="17">
    <location>
        <position position="308"/>
    </location>
    <ligand>
        <name>Zn(2+)</name>
        <dbReference type="ChEBI" id="CHEBI:29105"/>
        <note>catalytic</note>
    </ligand>
</feature>
<dbReference type="GO" id="GO:0070006">
    <property type="term" value="F:metalloaminopeptidase activity"/>
    <property type="evidence" value="ECO:0007669"/>
    <property type="project" value="UniProtKB-ARBA"/>
</dbReference>
<dbReference type="Gene3D" id="1.25.40.320">
    <property type="entry name" value="Peptidase M1, leukotriene A4 hydrolase/aminopeptidase C-terminal domain"/>
    <property type="match status" value="1"/>
</dbReference>
<comment type="subcellular location">
    <subcellularLocation>
        <location evidence="3">Cytoplasm</location>
    </subcellularLocation>
</comment>
<comment type="function">
    <text evidence="2">Aminopeptidase that preferentially cleaves di- and tripeptides. Also has low epoxide hydrolase activity (in vitro). Can hydrolyze the epoxide leukotriene LTA(4) but it forms preferentially 5,6-dihydroxy-7,9,11,14-eicosatetraenoic acid rather than the cytokine leukotriene B(4) as the product compared to the homologous mammalian enzyme (in vitro).</text>
</comment>
<comment type="cofactor">
    <cofactor evidence="17">
        <name>Zn(2+)</name>
        <dbReference type="ChEBI" id="CHEBI:29105"/>
    </cofactor>
    <text evidence="17">Binds 1 zinc ion per subunit.</text>
</comment>
<feature type="binding site" evidence="16">
    <location>
        <begin position="593"/>
        <end position="595"/>
    </location>
    <ligand>
        <name>a peptide</name>
        <dbReference type="ChEBI" id="CHEBI:60466"/>
    </ligand>
</feature>
<feature type="active site" description="Proton acceptor" evidence="15">
    <location>
        <position position="305"/>
    </location>
</feature>
<evidence type="ECO:0000256" key="14">
    <source>
        <dbReference type="ARBA" id="ARBA00031416"/>
    </source>
</evidence>
<keyword evidence="12" id="KW-0482">Metalloprotease</keyword>
<dbReference type="GO" id="GO:0006508">
    <property type="term" value="P:proteolysis"/>
    <property type="evidence" value="ECO:0007669"/>
    <property type="project" value="UniProtKB-KW"/>
</dbReference>
<dbReference type="Pfam" id="PF17900">
    <property type="entry name" value="Peptidase_M1_N"/>
    <property type="match status" value="1"/>
</dbReference>
<dbReference type="PANTHER" id="PTHR45726">
    <property type="entry name" value="LEUKOTRIENE A-4 HYDROLASE"/>
    <property type="match status" value="1"/>
</dbReference>
<dbReference type="Gene3D" id="2.60.40.1730">
    <property type="entry name" value="tricorn interacting facor f3 domain"/>
    <property type="match status" value="1"/>
</dbReference>
<dbReference type="Proteomes" id="UP000774326">
    <property type="component" value="Unassembled WGS sequence"/>
</dbReference>
<keyword evidence="10" id="KW-0378">Hydrolase</keyword>
<feature type="binding site" evidence="16">
    <location>
        <begin position="148"/>
        <end position="150"/>
    </location>
    <ligand>
        <name>a peptide</name>
        <dbReference type="ChEBI" id="CHEBI:60466"/>
    </ligand>
</feature>
<sequence>MTTLRLPKIVKERLPSTTPEYDFSSLSNYKNFSVRNTELDLTLDFENKKIVGSVKYHLTVLKSTEQIVLDSSYLQINQVQIDNEIVPFEVKQRVEPRGCAVEISASASALTKDTETVVTVDFETTDKSTAIQWLRTHAKEGVDYIFTQLEPNHARSLLPCFDTPTIKSTFTAKIHSVHPVVFSGLPIIDQQSSTDVYHFKQTVPIPSYLIAIASGNITSAQVGPRSTVYAEPELLEASKKEFSRDIEKFIIAAESIAGPYIWGSYDFLVNPASFPYGGMENPNITFLTPTLISGDKSQVNVIAHELAHSWSGNNVTNASWEHFWLNEGWTVYLERRIIASLHPEPEKARGFEFLMGWNDLVNSIDALPKFEYSRLIQDLKQGEIDPDDTFSSVPYEKGANFIYHLETQLGGLVEFDPYIKFYFSKFSKQSIDSYQFIDSLYEFFPTKHAVLDSIDWELWLYTPGLPPKADFNSELVDNVSKLSNEWIKQTEELTTELQFIEYFNGGDKNEIYNEFSSEQKIFFLDSLLEPLSSSKPTLYQDNPHAVSAFIQLYPDLQTTNNTEIKFRLFKLKIQAQLATYYQDLATWLSSVGRMKYVRPGYKMLNDVDRELAVDTFKKHELFYHPICANLVKKDLGL</sequence>
<dbReference type="GO" id="GO:0004301">
    <property type="term" value="F:epoxide hydrolase activity"/>
    <property type="evidence" value="ECO:0007669"/>
    <property type="project" value="UniProtKB-EC"/>
</dbReference>
<dbReference type="Gene3D" id="1.10.390.10">
    <property type="entry name" value="Neutral Protease Domain 2"/>
    <property type="match status" value="1"/>
</dbReference>
<feature type="binding site" evidence="17">
    <location>
        <position position="304"/>
    </location>
    <ligand>
        <name>Zn(2+)</name>
        <dbReference type="ChEBI" id="CHEBI:29105"/>
        <note>catalytic</note>
    </ligand>
</feature>
<evidence type="ECO:0000256" key="12">
    <source>
        <dbReference type="ARBA" id="ARBA00023049"/>
    </source>
</evidence>
<dbReference type="OrthoDB" id="79562at2759"/>